<dbReference type="InterPro" id="IPR038765">
    <property type="entry name" value="Papain-like_cys_pep_sf"/>
</dbReference>
<accession>A0A2P8GDG4</accession>
<feature type="signal peptide" evidence="1">
    <location>
        <begin position="1"/>
        <end position="20"/>
    </location>
</feature>
<dbReference type="InterPro" id="IPR052557">
    <property type="entry name" value="CAP/Cytokinesis_protein"/>
</dbReference>
<gene>
    <name evidence="3" type="ORF">CLV42_104320</name>
</gene>
<reference evidence="3 4" key="1">
    <citation type="submission" date="2018-03" db="EMBL/GenBank/DDBJ databases">
        <title>Genomic Encyclopedia of Archaeal and Bacterial Type Strains, Phase II (KMG-II): from individual species to whole genera.</title>
        <authorList>
            <person name="Goeker M."/>
        </authorList>
    </citation>
    <scope>NUCLEOTIDE SEQUENCE [LARGE SCALE GENOMIC DNA]</scope>
    <source>
        <strain evidence="3 4">DSM 18107</strain>
    </source>
</reference>
<dbReference type="GO" id="GO:0005737">
    <property type="term" value="C:cytoplasm"/>
    <property type="evidence" value="ECO:0007669"/>
    <property type="project" value="TreeGrafter"/>
</dbReference>
<proteinExistence type="predicted"/>
<sequence length="315" mass="36341">MKGYALLLCVFLLIASETKAQKVNYSSVDDYVANMNVDTTMKMDNLVKLITRPFNDEHRKARAIFDWICLNIHYDHAGFEASLENPEAYPFKMPDEVLKRRIAICSEISSLAKEMFGRAGLKCEDIYGETRTYFSSGPFDHAWNAVYLSGKWFLFDCTWGGVNNYNKINYFYFLTPPEYLIASHLPNDIKWTLLEKNPTRDEVDRFPPVWPDYFSYSEKPFPRDKEIVSTDGSLRVTNYVIKGFVQDIRIVDKDEHYIRFRQTPVLNTAGDTTAYQISGLQNGSYTMRISGFALDPTPGTLSEGKRMVDFNLFVK</sequence>
<dbReference type="RefSeq" id="WP_106602235.1">
    <property type="nucleotide sequence ID" value="NZ_PYGK01000004.1"/>
</dbReference>
<dbReference type="Pfam" id="PF01841">
    <property type="entry name" value="Transglut_core"/>
    <property type="match status" value="1"/>
</dbReference>
<dbReference type="PANTHER" id="PTHR46333">
    <property type="entry name" value="CYTOKINESIS PROTEIN 3"/>
    <property type="match status" value="1"/>
</dbReference>
<organism evidence="3 4">
    <name type="scientific">Chitinophaga ginsengisoli</name>
    <dbReference type="NCBI Taxonomy" id="363837"/>
    <lineage>
        <taxon>Bacteria</taxon>
        <taxon>Pseudomonadati</taxon>
        <taxon>Bacteroidota</taxon>
        <taxon>Chitinophagia</taxon>
        <taxon>Chitinophagales</taxon>
        <taxon>Chitinophagaceae</taxon>
        <taxon>Chitinophaga</taxon>
    </lineage>
</organism>
<dbReference type="SUPFAM" id="SSF54001">
    <property type="entry name" value="Cysteine proteinases"/>
    <property type="match status" value="1"/>
</dbReference>
<dbReference type="OrthoDB" id="9788327at2"/>
<dbReference type="AlphaFoldDB" id="A0A2P8GDG4"/>
<evidence type="ECO:0000256" key="1">
    <source>
        <dbReference type="SAM" id="SignalP"/>
    </source>
</evidence>
<evidence type="ECO:0000259" key="2">
    <source>
        <dbReference type="SMART" id="SM00460"/>
    </source>
</evidence>
<name>A0A2P8GDG4_9BACT</name>
<dbReference type="SMART" id="SM00460">
    <property type="entry name" value="TGc"/>
    <property type="match status" value="1"/>
</dbReference>
<keyword evidence="4" id="KW-1185">Reference proteome</keyword>
<evidence type="ECO:0000313" key="3">
    <source>
        <dbReference type="EMBL" id="PSL32017.1"/>
    </source>
</evidence>
<dbReference type="InterPro" id="IPR002931">
    <property type="entry name" value="Transglutaminase-like"/>
</dbReference>
<dbReference type="Gene3D" id="3.10.620.30">
    <property type="match status" value="1"/>
</dbReference>
<feature type="chain" id="PRO_5015172324" evidence="1">
    <location>
        <begin position="21"/>
        <end position="315"/>
    </location>
</feature>
<evidence type="ECO:0000313" key="4">
    <source>
        <dbReference type="Proteomes" id="UP000240978"/>
    </source>
</evidence>
<feature type="domain" description="Transglutaminase-like" evidence="2">
    <location>
        <begin position="97"/>
        <end position="159"/>
    </location>
</feature>
<protein>
    <submittedName>
        <fullName evidence="3">Transglutaminase superfamily protein</fullName>
    </submittedName>
</protein>
<keyword evidence="1" id="KW-0732">Signal</keyword>
<dbReference type="PANTHER" id="PTHR46333:SF2">
    <property type="entry name" value="CYTOKINESIS PROTEIN 3"/>
    <property type="match status" value="1"/>
</dbReference>
<dbReference type="EMBL" id="PYGK01000004">
    <property type="protein sequence ID" value="PSL32017.1"/>
    <property type="molecule type" value="Genomic_DNA"/>
</dbReference>
<dbReference type="Proteomes" id="UP000240978">
    <property type="component" value="Unassembled WGS sequence"/>
</dbReference>
<comment type="caution">
    <text evidence="3">The sequence shown here is derived from an EMBL/GenBank/DDBJ whole genome shotgun (WGS) entry which is preliminary data.</text>
</comment>